<dbReference type="SUPFAM" id="SSF81383">
    <property type="entry name" value="F-box domain"/>
    <property type="match status" value="1"/>
</dbReference>
<protein>
    <recommendedName>
        <fullName evidence="1">F-box domain-containing protein</fullName>
    </recommendedName>
</protein>
<sequence length="303" mass="33444">MYNTSHASYVLLPSKSSTKPDHLSTTSPSTTTTTMVLDLFQASADNLPSILQLAVTLFLPAILIELHCSEGFPIPPPPTGLSRFMIPTPRYASIISTLSAKSLGISFPLWTENEPTKPPALFHFTQLPLELQLNIYDHCSAFTLLQLSRTTRSLRAEILRNPSVYTSSDGYSASPCHSHPEDVYPLLRCPSDCPSRQSPLTLSQINRIPTQPERALLGRLLTRQVEPENPGKLKVDWVGGRYSPGLRYWFVCGMSGGWGCGRLRWIAKERVGFYNRLNCECGRRGGLEPILGRMGVLGGDGVT</sequence>
<keyword evidence="3" id="KW-1185">Reference proteome</keyword>
<dbReference type="Proteomes" id="UP000275078">
    <property type="component" value="Unassembled WGS sequence"/>
</dbReference>
<name>A0A3N4I4I5_ASCIM</name>
<evidence type="ECO:0000313" key="2">
    <source>
        <dbReference type="EMBL" id="RPA80959.1"/>
    </source>
</evidence>
<dbReference type="InterPro" id="IPR036047">
    <property type="entry name" value="F-box-like_dom_sf"/>
</dbReference>
<reference evidence="2 3" key="1">
    <citation type="journal article" date="2018" name="Nat. Ecol. Evol.">
        <title>Pezizomycetes genomes reveal the molecular basis of ectomycorrhizal truffle lifestyle.</title>
        <authorList>
            <person name="Murat C."/>
            <person name="Payen T."/>
            <person name="Noel B."/>
            <person name="Kuo A."/>
            <person name="Morin E."/>
            <person name="Chen J."/>
            <person name="Kohler A."/>
            <person name="Krizsan K."/>
            <person name="Balestrini R."/>
            <person name="Da Silva C."/>
            <person name="Montanini B."/>
            <person name="Hainaut M."/>
            <person name="Levati E."/>
            <person name="Barry K.W."/>
            <person name="Belfiori B."/>
            <person name="Cichocki N."/>
            <person name="Clum A."/>
            <person name="Dockter R.B."/>
            <person name="Fauchery L."/>
            <person name="Guy J."/>
            <person name="Iotti M."/>
            <person name="Le Tacon F."/>
            <person name="Lindquist E.A."/>
            <person name="Lipzen A."/>
            <person name="Malagnac F."/>
            <person name="Mello A."/>
            <person name="Molinier V."/>
            <person name="Miyauchi S."/>
            <person name="Poulain J."/>
            <person name="Riccioni C."/>
            <person name="Rubini A."/>
            <person name="Sitrit Y."/>
            <person name="Splivallo R."/>
            <person name="Traeger S."/>
            <person name="Wang M."/>
            <person name="Zifcakova L."/>
            <person name="Wipf D."/>
            <person name="Zambonelli A."/>
            <person name="Paolocci F."/>
            <person name="Nowrousian M."/>
            <person name="Ottonello S."/>
            <person name="Baldrian P."/>
            <person name="Spatafora J.W."/>
            <person name="Henrissat B."/>
            <person name="Nagy L.G."/>
            <person name="Aury J.M."/>
            <person name="Wincker P."/>
            <person name="Grigoriev I.V."/>
            <person name="Bonfante P."/>
            <person name="Martin F.M."/>
        </authorList>
    </citation>
    <scope>NUCLEOTIDE SEQUENCE [LARGE SCALE GENOMIC DNA]</scope>
    <source>
        <strain evidence="2 3">RN42</strain>
    </source>
</reference>
<dbReference type="PROSITE" id="PS50181">
    <property type="entry name" value="FBOX"/>
    <property type="match status" value="1"/>
</dbReference>
<dbReference type="InterPro" id="IPR001810">
    <property type="entry name" value="F-box_dom"/>
</dbReference>
<dbReference type="EMBL" id="ML119683">
    <property type="protein sequence ID" value="RPA80959.1"/>
    <property type="molecule type" value="Genomic_DNA"/>
</dbReference>
<proteinExistence type="predicted"/>
<evidence type="ECO:0000259" key="1">
    <source>
        <dbReference type="PROSITE" id="PS50181"/>
    </source>
</evidence>
<accession>A0A3N4I4I5</accession>
<evidence type="ECO:0000313" key="3">
    <source>
        <dbReference type="Proteomes" id="UP000275078"/>
    </source>
</evidence>
<dbReference type="AlphaFoldDB" id="A0A3N4I4I5"/>
<gene>
    <name evidence="2" type="ORF">BJ508DRAFT_362190</name>
</gene>
<feature type="domain" description="F-box" evidence="1">
    <location>
        <begin position="121"/>
        <end position="168"/>
    </location>
</feature>
<organism evidence="2 3">
    <name type="scientific">Ascobolus immersus RN42</name>
    <dbReference type="NCBI Taxonomy" id="1160509"/>
    <lineage>
        <taxon>Eukaryota</taxon>
        <taxon>Fungi</taxon>
        <taxon>Dikarya</taxon>
        <taxon>Ascomycota</taxon>
        <taxon>Pezizomycotina</taxon>
        <taxon>Pezizomycetes</taxon>
        <taxon>Pezizales</taxon>
        <taxon>Ascobolaceae</taxon>
        <taxon>Ascobolus</taxon>
    </lineage>
</organism>